<evidence type="ECO:0000313" key="3">
    <source>
        <dbReference type="EMBL" id="RAL65149.1"/>
    </source>
</evidence>
<dbReference type="GO" id="GO:0046983">
    <property type="term" value="F:protein dimerization activity"/>
    <property type="evidence" value="ECO:0007669"/>
    <property type="project" value="InterPro"/>
</dbReference>
<dbReference type="InterPro" id="IPR011598">
    <property type="entry name" value="bHLH_dom"/>
</dbReference>
<evidence type="ECO:0000256" key="1">
    <source>
        <dbReference type="SAM" id="MobiDB-lite"/>
    </source>
</evidence>
<proteinExistence type="predicted"/>
<protein>
    <recommendedName>
        <fullName evidence="2">BHLH domain-containing protein</fullName>
    </recommendedName>
</protein>
<dbReference type="SUPFAM" id="SSF47459">
    <property type="entry name" value="HLH, helix-loop-helix DNA-binding domain"/>
    <property type="match status" value="1"/>
</dbReference>
<name>A0A395J3B0_9HELO</name>
<dbReference type="Proteomes" id="UP000249056">
    <property type="component" value="Unassembled WGS sequence"/>
</dbReference>
<feature type="domain" description="BHLH" evidence="2">
    <location>
        <begin position="149"/>
        <end position="199"/>
    </location>
</feature>
<dbReference type="OrthoDB" id="690068at2759"/>
<dbReference type="AlphaFoldDB" id="A0A395J3B0"/>
<feature type="compositionally biased region" description="Low complexity" evidence="1">
    <location>
        <begin position="123"/>
        <end position="142"/>
    </location>
</feature>
<sequence>MARPKLPPTPASSTEIKSKYGSSYPSLQMSFELPPPAVAEMDSRPTSSSTIASSTSSYQPTSPTSPAIPASEAIKLRQRPATQTAGKDSFALPPPPTRSRKIVQMKPRVKTNETMDTPVENTKSSGKPSSNSPKKKQPSSTSVAGRKIARKTAHSLIERRRRSKMNEEFGVLKDMIPACTGEMHKLAILQASIDYVRYLEDCVSKLKAENSRSHFPITTGEFTLPPSAHRGSYDTSRRCSTRESEDVEMSGSENPAANYATHISTSQHASSAMLSQDFRHRQDSYSPLSTNLHHYSISTSSTTSPGLGPSVYDCSRSIASIGLALTSPALVPQRDQRDVDEEASAALLMLNSDRRGTNISISGVRGMSVKDLLSS</sequence>
<comment type="caution">
    <text evidence="3">The sequence shown here is derived from an EMBL/GenBank/DDBJ whole genome shotgun (WGS) entry which is preliminary data.</text>
</comment>
<dbReference type="PROSITE" id="PS50888">
    <property type="entry name" value="BHLH"/>
    <property type="match status" value="1"/>
</dbReference>
<dbReference type="SMART" id="SM00353">
    <property type="entry name" value="HLH"/>
    <property type="match status" value="1"/>
</dbReference>
<feature type="compositionally biased region" description="Basic and acidic residues" evidence="1">
    <location>
        <begin position="231"/>
        <end position="244"/>
    </location>
</feature>
<dbReference type="EMBL" id="QKRW01000011">
    <property type="protein sequence ID" value="RAL65149.1"/>
    <property type="molecule type" value="Genomic_DNA"/>
</dbReference>
<feature type="region of interest" description="Disordered" evidence="1">
    <location>
        <begin position="219"/>
        <end position="254"/>
    </location>
</feature>
<keyword evidence="4" id="KW-1185">Reference proteome</keyword>
<evidence type="ECO:0000313" key="4">
    <source>
        <dbReference type="Proteomes" id="UP000249056"/>
    </source>
</evidence>
<dbReference type="PANTHER" id="PTHR46266:SF4">
    <property type="entry name" value="TRANSCRIPTION FACTOR TT8"/>
    <property type="match status" value="1"/>
</dbReference>
<dbReference type="PANTHER" id="PTHR46266">
    <property type="entry name" value="TRANSCRIPTION FACTOR TT8"/>
    <property type="match status" value="1"/>
</dbReference>
<dbReference type="InterPro" id="IPR036638">
    <property type="entry name" value="HLH_DNA-bd_sf"/>
</dbReference>
<feature type="region of interest" description="Disordered" evidence="1">
    <location>
        <begin position="1"/>
        <end position="150"/>
    </location>
</feature>
<dbReference type="Pfam" id="PF00010">
    <property type="entry name" value="HLH"/>
    <property type="match status" value="1"/>
</dbReference>
<feature type="compositionally biased region" description="Pro residues" evidence="1">
    <location>
        <begin position="1"/>
        <end position="10"/>
    </location>
</feature>
<reference evidence="3 4" key="1">
    <citation type="submission" date="2018-06" db="EMBL/GenBank/DDBJ databases">
        <title>Genome Sequence of the Brown Rot Fungal Pathogen Monilinia fructigena.</title>
        <authorList>
            <person name="Landi L."/>
            <person name="De Miccolis Angelini R.M."/>
            <person name="Pollastro S."/>
            <person name="Abate D."/>
            <person name="Faretra F."/>
            <person name="Romanazzi G."/>
        </authorList>
    </citation>
    <scope>NUCLEOTIDE SEQUENCE [LARGE SCALE GENOMIC DNA]</scope>
    <source>
        <strain evidence="3 4">Mfrg269</strain>
    </source>
</reference>
<dbReference type="Gene3D" id="4.10.280.10">
    <property type="entry name" value="Helix-loop-helix DNA-binding domain"/>
    <property type="match status" value="1"/>
</dbReference>
<feature type="compositionally biased region" description="Polar residues" evidence="1">
    <location>
        <begin position="112"/>
        <end position="122"/>
    </location>
</feature>
<feature type="compositionally biased region" description="Polar residues" evidence="1">
    <location>
        <begin position="11"/>
        <end position="29"/>
    </location>
</feature>
<feature type="compositionally biased region" description="Basic residues" evidence="1">
    <location>
        <begin position="98"/>
        <end position="109"/>
    </location>
</feature>
<organism evidence="3 4">
    <name type="scientific">Monilinia fructigena</name>
    <dbReference type="NCBI Taxonomy" id="38457"/>
    <lineage>
        <taxon>Eukaryota</taxon>
        <taxon>Fungi</taxon>
        <taxon>Dikarya</taxon>
        <taxon>Ascomycota</taxon>
        <taxon>Pezizomycotina</taxon>
        <taxon>Leotiomycetes</taxon>
        <taxon>Helotiales</taxon>
        <taxon>Sclerotiniaceae</taxon>
        <taxon>Monilinia</taxon>
    </lineage>
</organism>
<evidence type="ECO:0000259" key="2">
    <source>
        <dbReference type="PROSITE" id="PS50888"/>
    </source>
</evidence>
<accession>A0A395J3B0</accession>
<gene>
    <name evidence="3" type="ORF">DID88_001255</name>
</gene>
<feature type="compositionally biased region" description="Low complexity" evidence="1">
    <location>
        <begin position="44"/>
        <end position="73"/>
    </location>
</feature>